<dbReference type="GO" id="GO:0046872">
    <property type="term" value="F:metal ion binding"/>
    <property type="evidence" value="ECO:0007669"/>
    <property type="project" value="UniProtKB-KW"/>
</dbReference>
<dbReference type="SUPFAM" id="SSF55021">
    <property type="entry name" value="ACT-like"/>
    <property type="match status" value="1"/>
</dbReference>
<evidence type="ECO:0000256" key="9">
    <source>
        <dbReference type="ARBA" id="ARBA00049406"/>
    </source>
</evidence>
<evidence type="ECO:0000256" key="7">
    <source>
        <dbReference type="ARBA" id="ARBA00023014"/>
    </source>
</evidence>
<evidence type="ECO:0000256" key="4">
    <source>
        <dbReference type="ARBA" id="ARBA00022485"/>
    </source>
</evidence>
<evidence type="ECO:0000256" key="8">
    <source>
        <dbReference type="ARBA" id="ARBA00023239"/>
    </source>
</evidence>
<reference evidence="12" key="2">
    <citation type="submission" date="2020-09" db="EMBL/GenBank/DDBJ databases">
        <authorList>
            <person name="Sun Q."/>
            <person name="Ohkuma M."/>
        </authorList>
    </citation>
    <scope>NUCLEOTIDE SEQUENCE</scope>
    <source>
        <strain evidence="12">JCM 14371</strain>
    </source>
</reference>
<dbReference type="PANTHER" id="PTHR30182">
    <property type="entry name" value="L-SERINE DEHYDRATASE"/>
    <property type="match status" value="1"/>
</dbReference>
<dbReference type="PIRSF" id="PIRSF036692">
    <property type="entry name" value="SDH_B"/>
    <property type="match status" value="1"/>
</dbReference>
<keyword evidence="7 10" id="KW-0411">Iron-sulfur</keyword>
<dbReference type="InterPro" id="IPR051318">
    <property type="entry name" value="Fe-S_L-Ser"/>
</dbReference>
<evidence type="ECO:0000256" key="5">
    <source>
        <dbReference type="ARBA" id="ARBA00022723"/>
    </source>
</evidence>
<keyword evidence="5 10" id="KW-0479">Metal-binding</keyword>
<comment type="cofactor">
    <cofactor evidence="1 10">
        <name>[4Fe-4S] cluster</name>
        <dbReference type="ChEBI" id="CHEBI:49883"/>
    </cofactor>
</comment>
<keyword evidence="3 10" id="KW-0312">Gluconeogenesis</keyword>
<evidence type="ECO:0000256" key="6">
    <source>
        <dbReference type="ARBA" id="ARBA00023004"/>
    </source>
</evidence>
<sequence>MSLLDMIGPVMIGPSSSHTAGACRIGLVARQLLGAPPVHARIGLHASFAKTGRGHGTLLAVVAGLLGYAPDDARLPQAFEEANRAGLTTEFRDVDLGDVHPNSAQLELQDAAGGRVSLVGSSTGGGVIEVSRVDGFRVSFSGASATLLLRYTDALGVIARVASLVSADHVNIAALVCSREKRGGNAMLCIELDQALSGAALAFLNGWPEMDWVRMVRPIMDAGDTIGGGDVPVLPGTTA</sequence>
<comment type="caution">
    <text evidence="12">The sequence shown here is derived from an EMBL/GenBank/DDBJ whole genome shotgun (WGS) entry which is preliminary data.</text>
</comment>
<dbReference type="PANTHER" id="PTHR30182:SF12">
    <property type="entry name" value="L-SERINE DEHYDRATASE, BETA CHAIN-RELATED"/>
    <property type="match status" value="1"/>
</dbReference>
<gene>
    <name evidence="12" type="ORF">GCM10008939_01210</name>
</gene>
<protein>
    <recommendedName>
        <fullName evidence="10">L-serine dehydratase</fullName>
        <ecNumber evidence="10">4.3.1.17</ecNumber>
    </recommendedName>
</protein>
<reference evidence="12" key="1">
    <citation type="journal article" date="2014" name="Int. J. Syst. Evol. Microbiol.">
        <title>Complete genome sequence of Corynebacterium casei LMG S-19264T (=DSM 44701T), isolated from a smear-ripened cheese.</title>
        <authorList>
            <consortium name="US DOE Joint Genome Institute (JGI-PGF)"/>
            <person name="Walter F."/>
            <person name="Albersmeier A."/>
            <person name="Kalinowski J."/>
            <person name="Ruckert C."/>
        </authorList>
    </citation>
    <scope>NUCLEOTIDE SEQUENCE</scope>
    <source>
        <strain evidence="12">JCM 14371</strain>
    </source>
</reference>
<evidence type="ECO:0000313" key="12">
    <source>
        <dbReference type="EMBL" id="GGJ61234.1"/>
    </source>
</evidence>
<dbReference type="InterPro" id="IPR029009">
    <property type="entry name" value="ASB_dom_sf"/>
</dbReference>
<evidence type="ECO:0000259" key="11">
    <source>
        <dbReference type="Pfam" id="PF03315"/>
    </source>
</evidence>
<comment type="catalytic activity">
    <reaction evidence="9 10">
        <text>L-serine = pyruvate + NH4(+)</text>
        <dbReference type="Rhea" id="RHEA:19169"/>
        <dbReference type="ChEBI" id="CHEBI:15361"/>
        <dbReference type="ChEBI" id="CHEBI:28938"/>
        <dbReference type="ChEBI" id="CHEBI:33384"/>
        <dbReference type="EC" id="4.3.1.17"/>
    </reaction>
</comment>
<dbReference type="Proteomes" id="UP000635726">
    <property type="component" value="Unassembled WGS sequence"/>
</dbReference>
<organism evidence="12 13">
    <name type="scientific">Deinococcus aquiradiocola</name>
    <dbReference type="NCBI Taxonomy" id="393059"/>
    <lineage>
        <taxon>Bacteria</taxon>
        <taxon>Thermotogati</taxon>
        <taxon>Deinococcota</taxon>
        <taxon>Deinococci</taxon>
        <taxon>Deinococcales</taxon>
        <taxon>Deinococcaceae</taxon>
        <taxon>Deinococcus</taxon>
    </lineage>
</organism>
<keyword evidence="6 10" id="KW-0408">Iron</keyword>
<dbReference type="CDD" id="cd04903">
    <property type="entry name" value="ACT_LSD"/>
    <property type="match status" value="1"/>
</dbReference>
<dbReference type="Gene3D" id="3.30.1330.90">
    <property type="entry name" value="D-3-phosphoglycerate dehydrogenase, domain 3"/>
    <property type="match status" value="1"/>
</dbReference>
<keyword evidence="4 10" id="KW-0004">4Fe-4S</keyword>
<accession>A0A917UIQ3</accession>
<evidence type="ECO:0000313" key="13">
    <source>
        <dbReference type="Proteomes" id="UP000635726"/>
    </source>
</evidence>
<evidence type="ECO:0000256" key="10">
    <source>
        <dbReference type="RuleBase" id="RU366059"/>
    </source>
</evidence>
<dbReference type="InterPro" id="IPR045865">
    <property type="entry name" value="ACT-like_dom_sf"/>
</dbReference>
<dbReference type="NCBIfam" id="TIGR00719">
    <property type="entry name" value="sda_beta"/>
    <property type="match status" value="1"/>
</dbReference>
<dbReference type="InterPro" id="IPR004643">
    <property type="entry name" value="Fe-S_L-Ser_bsu"/>
</dbReference>
<evidence type="ECO:0000256" key="3">
    <source>
        <dbReference type="ARBA" id="ARBA00022432"/>
    </source>
</evidence>
<dbReference type="Pfam" id="PF03315">
    <property type="entry name" value="SDH_beta"/>
    <property type="match status" value="1"/>
</dbReference>
<dbReference type="RefSeq" id="WP_188960300.1">
    <property type="nucleotide sequence ID" value="NZ_BMOE01000001.1"/>
</dbReference>
<dbReference type="EC" id="4.3.1.17" evidence="10"/>
<evidence type="ECO:0000256" key="1">
    <source>
        <dbReference type="ARBA" id="ARBA00001966"/>
    </source>
</evidence>
<dbReference type="InterPro" id="IPR005131">
    <property type="entry name" value="Ser_deHydtase_bsu"/>
</dbReference>
<name>A0A917UIQ3_9DEIO</name>
<dbReference type="AlphaFoldDB" id="A0A917UIQ3"/>
<dbReference type="Gene3D" id="3.30.70.260">
    <property type="match status" value="1"/>
</dbReference>
<dbReference type="GO" id="GO:0051539">
    <property type="term" value="F:4 iron, 4 sulfur cluster binding"/>
    <property type="evidence" value="ECO:0007669"/>
    <property type="project" value="UniProtKB-UniRule"/>
</dbReference>
<proteinExistence type="inferred from homology"/>
<dbReference type="EMBL" id="BMOE01000001">
    <property type="protein sequence ID" value="GGJ61234.1"/>
    <property type="molecule type" value="Genomic_DNA"/>
</dbReference>
<feature type="domain" description="Serine dehydratase beta chain" evidence="11">
    <location>
        <begin position="4"/>
        <end position="76"/>
    </location>
</feature>
<keyword evidence="8 10" id="KW-0456">Lyase</keyword>
<dbReference type="GO" id="GO:0003941">
    <property type="term" value="F:L-serine ammonia-lyase activity"/>
    <property type="evidence" value="ECO:0007669"/>
    <property type="project" value="UniProtKB-UniRule"/>
</dbReference>
<keyword evidence="13" id="KW-1185">Reference proteome</keyword>
<dbReference type="GO" id="GO:0006094">
    <property type="term" value="P:gluconeogenesis"/>
    <property type="evidence" value="ECO:0007669"/>
    <property type="project" value="UniProtKB-KW"/>
</dbReference>
<evidence type="ECO:0000256" key="2">
    <source>
        <dbReference type="ARBA" id="ARBA00008636"/>
    </source>
</evidence>
<comment type="similarity">
    <text evidence="2 10">Belongs to the iron-sulfur dependent L-serine dehydratase family.</text>
</comment>
<dbReference type="SUPFAM" id="SSF143548">
    <property type="entry name" value="Serine metabolism enzymes domain"/>
    <property type="match status" value="1"/>
</dbReference>